<evidence type="ECO:0000313" key="2">
    <source>
        <dbReference type="EMBL" id="OMO50435.1"/>
    </source>
</evidence>
<keyword evidence="3" id="KW-1185">Reference proteome</keyword>
<dbReference type="Proteomes" id="UP000187203">
    <property type="component" value="Unassembled WGS sequence"/>
</dbReference>
<evidence type="ECO:0000313" key="3">
    <source>
        <dbReference type="Proteomes" id="UP000187203"/>
    </source>
</evidence>
<protein>
    <submittedName>
        <fullName evidence="2">Uncharacterized protein</fullName>
    </submittedName>
</protein>
<comment type="caution">
    <text evidence="2">The sequence shown here is derived from an EMBL/GenBank/DDBJ whole genome shotgun (WGS) entry which is preliminary data.</text>
</comment>
<feature type="region of interest" description="Disordered" evidence="1">
    <location>
        <begin position="1"/>
        <end position="32"/>
    </location>
</feature>
<accession>A0A1R3FXB4</accession>
<dbReference type="EMBL" id="AWUE01024558">
    <property type="protein sequence ID" value="OMO50435.1"/>
    <property type="molecule type" value="Genomic_DNA"/>
</dbReference>
<dbReference type="AlphaFoldDB" id="A0A1R3FXB4"/>
<proteinExistence type="predicted"/>
<name>A0A1R3FXB4_9ROSI</name>
<evidence type="ECO:0000256" key="1">
    <source>
        <dbReference type="SAM" id="MobiDB-lite"/>
    </source>
</evidence>
<feature type="compositionally biased region" description="Polar residues" evidence="1">
    <location>
        <begin position="23"/>
        <end position="32"/>
    </location>
</feature>
<reference evidence="3" key="1">
    <citation type="submission" date="2013-09" db="EMBL/GenBank/DDBJ databases">
        <title>Corchorus olitorius genome sequencing.</title>
        <authorList>
            <person name="Alam M."/>
            <person name="Haque M.S."/>
            <person name="Islam M.S."/>
            <person name="Emdad E.M."/>
            <person name="Islam M.M."/>
            <person name="Ahmed B."/>
            <person name="Halim A."/>
            <person name="Hossen Q.M.M."/>
            <person name="Hossain M.Z."/>
            <person name="Ahmed R."/>
            <person name="Khan M.M."/>
            <person name="Islam R."/>
            <person name="Rashid M.M."/>
            <person name="Khan S.A."/>
            <person name="Rahman M.S."/>
            <person name="Alam M."/>
            <person name="Yahiya A.S."/>
            <person name="Khan M.S."/>
            <person name="Azam M.S."/>
            <person name="Haque T."/>
            <person name="Lashkar M.Z.H."/>
            <person name="Akhand A.I."/>
            <person name="Morshed G."/>
            <person name="Roy S."/>
            <person name="Uddin K.S."/>
            <person name="Rabeya T."/>
            <person name="Hossain A.S."/>
            <person name="Chowdhury A."/>
            <person name="Snigdha A.R."/>
            <person name="Mortoza M.S."/>
            <person name="Matin S.A."/>
            <person name="Hoque S.M.E."/>
            <person name="Islam M.K."/>
            <person name="Roy D.K."/>
            <person name="Haider R."/>
            <person name="Moosa M.M."/>
            <person name="Elias S.M."/>
            <person name="Hasan A.M."/>
            <person name="Jahan S."/>
            <person name="Shafiuddin M."/>
            <person name="Mahmood N."/>
            <person name="Shommy N.S."/>
        </authorList>
    </citation>
    <scope>NUCLEOTIDE SEQUENCE [LARGE SCALE GENOMIC DNA]</scope>
    <source>
        <strain evidence="3">cv. O-4</strain>
    </source>
</reference>
<sequence length="32" mass="3886">MAEFQQENEEKMRKEEEMKQFIPPTNTMPRSA</sequence>
<gene>
    <name evidence="2" type="ORF">COLO4_38074</name>
</gene>
<feature type="compositionally biased region" description="Basic and acidic residues" evidence="1">
    <location>
        <begin position="8"/>
        <end position="19"/>
    </location>
</feature>
<organism evidence="2 3">
    <name type="scientific">Corchorus olitorius</name>
    <dbReference type="NCBI Taxonomy" id="93759"/>
    <lineage>
        <taxon>Eukaryota</taxon>
        <taxon>Viridiplantae</taxon>
        <taxon>Streptophyta</taxon>
        <taxon>Embryophyta</taxon>
        <taxon>Tracheophyta</taxon>
        <taxon>Spermatophyta</taxon>
        <taxon>Magnoliopsida</taxon>
        <taxon>eudicotyledons</taxon>
        <taxon>Gunneridae</taxon>
        <taxon>Pentapetalae</taxon>
        <taxon>rosids</taxon>
        <taxon>malvids</taxon>
        <taxon>Malvales</taxon>
        <taxon>Malvaceae</taxon>
        <taxon>Grewioideae</taxon>
        <taxon>Apeibeae</taxon>
        <taxon>Corchorus</taxon>
    </lineage>
</organism>